<organism evidence="2 3">
    <name type="scientific">Rhinocladiella mackenziei CBS 650.93</name>
    <dbReference type="NCBI Taxonomy" id="1442369"/>
    <lineage>
        <taxon>Eukaryota</taxon>
        <taxon>Fungi</taxon>
        <taxon>Dikarya</taxon>
        <taxon>Ascomycota</taxon>
        <taxon>Pezizomycotina</taxon>
        <taxon>Eurotiomycetes</taxon>
        <taxon>Chaetothyriomycetidae</taxon>
        <taxon>Chaetothyriales</taxon>
        <taxon>Herpotrichiellaceae</taxon>
        <taxon>Rhinocladiella</taxon>
    </lineage>
</organism>
<sequence>MLPVVLYRNHTQTAILLDLPASIQHGQQVPYVLKSCPALLVPYPSTEPKGYKRETALNAIPIHDRAYHMSVQEDISSALIEARDYLHGRSGSWYFPRHDFASQNASFGHSHWTEGTDHSPTLVPVILSTTEVHNKFSSLSDLYGIVICNPRQADIAIIDADGTGDFIVPPGSVFILSTLESGLPAFVSASHALLASKPFDLILMDPPWSNRSVRHSGTYRTSDDQMNDPFQQAVRIMNDSLAPEGLVAIWITNKSSIRSNVLEMLQALDLHLCEEWVWIKITAGGQPVTKLDGVWRRPYEILLLFRKCQQCEDPRHRIIMAVPDLHSRKPCLKILLEELLPADYNALELFARSLTAGWWSWGDEVLKFQHESQWTGYENTKRRSFFS</sequence>
<dbReference type="PANTHER" id="PTHR12829">
    <property type="entry name" value="N6-ADENOSINE-METHYLTRANSFERASE"/>
    <property type="match status" value="1"/>
</dbReference>
<dbReference type="RefSeq" id="XP_013271532.1">
    <property type="nucleotide sequence ID" value="XM_013416078.1"/>
</dbReference>
<dbReference type="InterPro" id="IPR002052">
    <property type="entry name" value="DNA_methylase_N6_adenine_CS"/>
</dbReference>
<dbReference type="Pfam" id="PF05063">
    <property type="entry name" value="MT-A70"/>
    <property type="match status" value="1"/>
</dbReference>
<comment type="similarity">
    <text evidence="1">Belongs to the MT-A70-like family.</text>
</comment>
<dbReference type="GO" id="GO:0005634">
    <property type="term" value="C:nucleus"/>
    <property type="evidence" value="ECO:0007669"/>
    <property type="project" value="TreeGrafter"/>
</dbReference>
<dbReference type="Gene3D" id="3.40.50.150">
    <property type="entry name" value="Vaccinia Virus protein VP39"/>
    <property type="match status" value="1"/>
</dbReference>
<keyword evidence="3" id="KW-1185">Reference proteome</keyword>
<name>A0A0D2IMM1_9EURO</name>
<protein>
    <recommendedName>
        <fullName evidence="4">MT-A70-domain-containing protein</fullName>
    </recommendedName>
</protein>
<accession>A0A0D2IMM1</accession>
<dbReference type="GeneID" id="25293335"/>
<dbReference type="Proteomes" id="UP000053617">
    <property type="component" value="Unassembled WGS sequence"/>
</dbReference>
<dbReference type="EMBL" id="KN847478">
    <property type="protein sequence ID" value="KIX04396.1"/>
    <property type="molecule type" value="Genomic_DNA"/>
</dbReference>
<evidence type="ECO:0000256" key="1">
    <source>
        <dbReference type="PROSITE-ProRule" id="PRU00489"/>
    </source>
</evidence>
<dbReference type="AlphaFoldDB" id="A0A0D2IMM1"/>
<evidence type="ECO:0000313" key="2">
    <source>
        <dbReference type="EMBL" id="KIX04396.1"/>
    </source>
</evidence>
<dbReference type="GO" id="GO:0032259">
    <property type="term" value="P:methylation"/>
    <property type="evidence" value="ECO:0007669"/>
    <property type="project" value="InterPro"/>
</dbReference>
<dbReference type="PROSITE" id="PS51143">
    <property type="entry name" value="MT_A70"/>
    <property type="match status" value="1"/>
</dbReference>
<dbReference type="STRING" id="1442369.A0A0D2IMM1"/>
<dbReference type="GO" id="GO:0003676">
    <property type="term" value="F:nucleic acid binding"/>
    <property type="evidence" value="ECO:0007669"/>
    <property type="project" value="InterPro"/>
</dbReference>
<dbReference type="InterPro" id="IPR029063">
    <property type="entry name" value="SAM-dependent_MTases_sf"/>
</dbReference>
<gene>
    <name evidence="2" type="ORF">Z518_05264</name>
</gene>
<dbReference type="HOGENOM" id="CLU_027091_4_1_1"/>
<reference evidence="2 3" key="1">
    <citation type="submission" date="2015-01" db="EMBL/GenBank/DDBJ databases">
        <title>The Genome Sequence of Rhinocladiella mackenzie CBS 650.93.</title>
        <authorList>
            <consortium name="The Broad Institute Genomics Platform"/>
            <person name="Cuomo C."/>
            <person name="de Hoog S."/>
            <person name="Gorbushina A."/>
            <person name="Stielow B."/>
            <person name="Teixiera M."/>
            <person name="Abouelleil A."/>
            <person name="Chapman S.B."/>
            <person name="Priest M."/>
            <person name="Young S.K."/>
            <person name="Wortman J."/>
            <person name="Nusbaum C."/>
            <person name="Birren B."/>
        </authorList>
    </citation>
    <scope>NUCLEOTIDE SEQUENCE [LARGE SCALE GENOMIC DNA]</scope>
    <source>
        <strain evidence="2 3">CBS 650.93</strain>
    </source>
</reference>
<dbReference type="GO" id="GO:0008168">
    <property type="term" value="F:methyltransferase activity"/>
    <property type="evidence" value="ECO:0007669"/>
    <property type="project" value="InterPro"/>
</dbReference>
<proteinExistence type="inferred from homology"/>
<dbReference type="InterPro" id="IPR007757">
    <property type="entry name" value="MT-A70-like"/>
</dbReference>
<evidence type="ECO:0000313" key="3">
    <source>
        <dbReference type="Proteomes" id="UP000053617"/>
    </source>
</evidence>
<dbReference type="PANTHER" id="PTHR12829:SF4">
    <property type="entry name" value="N(6)-ADENINE-SPECIFIC METHYLTRANSFERASE METTL4"/>
    <property type="match status" value="1"/>
</dbReference>
<dbReference type="OrthoDB" id="61116at2759"/>
<dbReference type="SUPFAM" id="SSF53335">
    <property type="entry name" value="S-adenosyl-L-methionine-dependent methyltransferases"/>
    <property type="match status" value="1"/>
</dbReference>
<dbReference type="PROSITE" id="PS00092">
    <property type="entry name" value="N6_MTASE"/>
    <property type="match status" value="1"/>
</dbReference>
<evidence type="ECO:0008006" key="4">
    <source>
        <dbReference type="Google" id="ProtNLM"/>
    </source>
</evidence>
<dbReference type="VEuPathDB" id="FungiDB:Z518_05264"/>